<evidence type="ECO:0000313" key="2">
    <source>
        <dbReference type="EMBL" id="CDF88009.1"/>
    </source>
</evidence>
<feature type="signal peptide" evidence="1">
    <location>
        <begin position="1"/>
        <end position="18"/>
    </location>
</feature>
<dbReference type="AlphaFoldDB" id="A0A8J2T1N1"/>
<keyword evidence="3" id="KW-1185">Reference proteome</keyword>
<dbReference type="EMBL" id="HG316455">
    <property type="protein sequence ID" value="CDF88009.1"/>
    <property type="molecule type" value="Genomic_DNA"/>
</dbReference>
<name>A0A8J2T1N1_ZYGB2</name>
<protein>
    <submittedName>
        <fullName evidence="2">BN860_00210g1_1</fullName>
    </submittedName>
</protein>
<proteinExistence type="predicted"/>
<dbReference type="InterPro" id="IPR006034">
    <property type="entry name" value="Asparaginase/glutaminase-like"/>
</dbReference>
<accession>A0A8J2T1N1</accession>
<evidence type="ECO:0000313" key="3">
    <source>
        <dbReference type="Proteomes" id="UP000019375"/>
    </source>
</evidence>
<keyword evidence="1" id="KW-0732">Signal</keyword>
<dbReference type="SUPFAM" id="SSF53774">
    <property type="entry name" value="Glutaminase/Asparaginase"/>
    <property type="match status" value="1"/>
</dbReference>
<feature type="chain" id="PRO_5035260675" evidence="1">
    <location>
        <begin position="19"/>
        <end position="319"/>
    </location>
</feature>
<organism evidence="2 3">
    <name type="scientific">Zygosaccharomyces bailii (strain CLIB 213 / ATCC 58445 / CBS 680 / BCRC 21525 / NBRC 1098 / NCYC 1416 / NRRL Y-2227)</name>
    <dbReference type="NCBI Taxonomy" id="1333698"/>
    <lineage>
        <taxon>Eukaryota</taxon>
        <taxon>Fungi</taxon>
        <taxon>Dikarya</taxon>
        <taxon>Ascomycota</taxon>
        <taxon>Saccharomycotina</taxon>
        <taxon>Saccharomycetes</taxon>
        <taxon>Saccharomycetales</taxon>
        <taxon>Saccharomycetaceae</taxon>
        <taxon>Zygosaccharomyces</taxon>
    </lineage>
</organism>
<dbReference type="PROSITE" id="PS51732">
    <property type="entry name" value="ASN_GLN_ASE_3"/>
    <property type="match status" value="1"/>
</dbReference>
<sequence>MKFTQILGALAIFSMAFAGPIIRDSDMTNSTAGNSGSKNESRLRVFVVGTGFQMEEGKSNTTEWEVSHLTNKTITPLNITDLYSIAPIINETLSSDNWYGLVLMTFAKNIEELGLFSSAVFNTEKPIVISTNVYAGITVAQDEDARGRGPLVIDEDTGLIYPALFSSYSPLANSVIGYADDDVAWFTEPSRSYLVDNNSTIKSNYSNFTNHHVHNNSPVVPIIYEGEFSDGLMTSVTSSLDGLVVVTSAWNNINSTIVSNSIPVVYAPASIAIPYLGDDDVPEGALASGYLTPIQAQTLLSIAIANKVTKVNDIIDLFP</sequence>
<dbReference type="OrthoDB" id="4070114at2759"/>
<dbReference type="GO" id="GO:0004067">
    <property type="term" value="F:asparaginase activity"/>
    <property type="evidence" value="ECO:0007669"/>
    <property type="project" value="UniProtKB-UniRule"/>
</dbReference>
<gene>
    <name evidence="2" type="ORF">BN860_00210g</name>
</gene>
<dbReference type="SMART" id="SM00870">
    <property type="entry name" value="Asparaginase"/>
    <property type="match status" value="1"/>
</dbReference>
<evidence type="ECO:0000256" key="1">
    <source>
        <dbReference type="SAM" id="SignalP"/>
    </source>
</evidence>
<dbReference type="InterPro" id="IPR036152">
    <property type="entry name" value="Asp/glu_Ase-like_sf"/>
</dbReference>
<dbReference type="Proteomes" id="UP000019375">
    <property type="component" value="Unassembled WGS sequence"/>
</dbReference>
<reference evidence="3" key="1">
    <citation type="journal article" date="2013" name="Genome Announc.">
        <title>Genome sequence of the food spoilage yeast Zygosaccharomyces bailii CLIB 213(T).</title>
        <authorList>
            <person name="Galeote V."/>
            <person name="Bigey F."/>
            <person name="Devillers H."/>
            <person name="Neuveglise C."/>
            <person name="Dequin S."/>
        </authorList>
    </citation>
    <scope>NUCLEOTIDE SEQUENCE [LARGE SCALE GENOMIC DNA]</scope>
    <source>
        <strain evidence="3">CLIB 213 / ATCC 58445 / CBS 680 / CCRC 21525 / NBRC 1098 / NCYC 1416 / NRRL Y-2227</strain>
    </source>
</reference>